<evidence type="ECO:0000256" key="7">
    <source>
        <dbReference type="ARBA" id="ARBA00023125"/>
    </source>
</evidence>
<evidence type="ECO:0000256" key="4">
    <source>
        <dbReference type="ARBA" id="ARBA00022737"/>
    </source>
</evidence>
<feature type="compositionally biased region" description="Basic and acidic residues" evidence="10">
    <location>
        <begin position="14"/>
        <end position="34"/>
    </location>
</feature>
<keyword evidence="4" id="KW-0677">Repeat</keyword>
<feature type="region of interest" description="Disordered" evidence="10">
    <location>
        <begin position="1"/>
        <end position="54"/>
    </location>
</feature>
<feature type="compositionally biased region" description="Basic residues" evidence="10">
    <location>
        <begin position="44"/>
        <end position="54"/>
    </location>
</feature>
<organism evidence="12 13">
    <name type="scientific">Dryoscopus gambensis</name>
    <dbReference type="NCBI Taxonomy" id="85069"/>
    <lineage>
        <taxon>Eukaryota</taxon>
        <taxon>Metazoa</taxon>
        <taxon>Chordata</taxon>
        <taxon>Craniata</taxon>
        <taxon>Vertebrata</taxon>
        <taxon>Euteleostomi</taxon>
        <taxon>Archelosauria</taxon>
        <taxon>Archosauria</taxon>
        <taxon>Dinosauria</taxon>
        <taxon>Saurischia</taxon>
        <taxon>Theropoda</taxon>
        <taxon>Coelurosauria</taxon>
        <taxon>Aves</taxon>
        <taxon>Neognathae</taxon>
        <taxon>Neoaves</taxon>
        <taxon>Telluraves</taxon>
        <taxon>Australaves</taxon>
        <taxon>Passeriformes</taxon>
        <taxon>Corvoidea</taxon>
        <taxon>Malaconotidae</taxon>
        <taxon>Dryoscopus</taxon>
    </lineage>
</organism>
<evidence type="ECO:0000259" key="11">
    <source>
        <dbReference type="PROSITE" id="PS50157"/>
    </source>
</evidence>
<dbReference type="GO" id="GO:1990837">
    <property type="term" value="F:sequence-specific double-stranded DNA binding"/>
    <property type="evidence" value="ECO:0007669"/>
    <property type="project" value="UniProtKB-ARBA"/>
</dbReference>
<evidence type="ECO:0000256" key="3">
    <source>
        <dbReference type="ARBA" id="ARBA00022723"/>
    </source>
</evidence>
<keyword evidence="5 9" id="KW-0863">Zinc-finger</keyword>
<feature type="non-terminal residue" evidence="12">
    <location>
        <position position="54"/>
    </location>
</feature>
<dbReference type="Proteomes" id="UP000604080">
    <property type="component" value="Unassembled WGS sequence"/>
</dbReference>
<evidence type="ECO:0000256" key="1">
    <source>
        <dbReference type="ARBA" id="ARBA00004123"/>
    </source>
</evidence>
<feature type="non-terminal residue" evidence="12">
    <location>
        <position position="1"/>
    </location>
</feature>
<reference evidence="12" key="1">
    <citation type="submission" date="2019-10" db="EMBL/GenBank/DDBJ databases">
        <title>Bird 10,000 Genomes (B10K) Project - Family phase.</title>
        <authorList>
            <person name="Zhang G."/>
        </authorList>
    </citation>
    <scope>NUCLEOTIDE SEQUENCE</scope>
    <source>
        <strain evidence="12">B10K-DU-002-56</strain>
        <tissue evidence="12">Muscle</tissue>
    </source>
</reference>
<keyword evidence="8" id="KW-0539">Nucleus</keyword>
<feature type="domain" description="C2H2-type" evidence="11">
    <location>
        <begin position="27"/>
        <end position="54"/>
    </location>
</feature>
<evidence type="ECO:0000313" key="13">
    <source>
        <dbReference type="Proteomes" id="UP000604080"/>
    </source>
</evidence>
<dbReference type="InterPro" id="IPR013087">
    <property type="entry name" value="Znf_C2H2_type"/>
</dbReference>
<protein>
    <submittedName>
        <fullName evidence="12">Z354C protein</fullName>
    </submittedName>
</protein>
<evidence type="ECO:0000256" key="6">
    <source>
        <dbReference type="ARBA" id="ARBA00022833"/>
    </source>
</evidence>
<evidence type="ECO:0000256" key="9">
    <source>
        <dbReference type="PROSITE-ProRule" id="PRU00042"/>
    </source>
</evidence>
<dbReference type="SUPFAM" id="SSF57667">
    <property type="entry name" value="beta-beta-alpha zinc fingers"/>
    <property type="match status" value="1"/>
</dbReference>
<sequence>QEGGRRSSQSFEMGVHEQLHNGEKKPYNCSERGKSFSHISGLISHKKKHTGEQP</sequence>
<dbReference type="GO" id="GO:0005634">
    <property type="term" value="C:nucleus"/>
    <property type="evidence" value="ECO:0007669"/>
    <property type="project" value="UniProtKB-SubCell"/>
</dbReference>
<keyword evidence="6" id="KW-0862">Zinc</keyword>
<dbReference type="GO" id="GO:0008270">
    <property type="term" value="F:zinc ion binding"/>
    <property type="evidence" value="ECO:0007669"/>
    <property type="project" value="UniProtKB-KW"/>
</dbReference>
<dbReference type="Gene3D" id="3.30.160.60">
    <property type="entry name" value="Classic Zinc Finger"/>
    <property type="match status" value="1"/>
</dbReference>
<dbReference type="PROSITE" id="PS50157">
    <property type="entry name" value="ZINC_FINGER_C2H2_2"/>
    <property type="match status" value="1"/>
</dbReference>
<keyword evidence="7" id="KW-0238">DNA-binding</keyword>
<dbReference type="AlphaFoldDB" id="A0A851EI59"/>
<evidence type="ECO:0000256" key="2">
    <source>
        <dbReference type="ARBA" id="ARBA00006991"/>
    </source>
</evidence>
<accession>A0A851EI59</accession>
<comment type="subcellular location">
    <subcellularLocation>
        <location evidence="1">Nucleus</location>
    </subcellularLocation>
</comment>
<evidence type="ECO:0000256" key="8">
    <source>
        <dbReference type="ARBA" id="ARBA00023242"/>
    </source>
</evidence>
<proteinExistence type="inferred from homology"/>
<dbReference type="FunFam" id="3.30.160.60:FF:000047">
    <property type="entry name" value="zinc finger protein OZF"/>
    <property type="match status" value="1"/>
</dbReference>
<comment type="caution">
    <text evidence="12">The sequence shown here is derived from an EMBL/GenBank/DDBJ whole genome shotgun (WGS) entry which is preliminary data.</text>
</comment>
<evidence type="ECO:0000256" key="10">
    <source>
        <dbReference type="SAM" id="MobiDB-lite"/>
    </source>
</evidence>
<evidence type="ECO:0000313" key="12">
    <source>
        <dbReference type="EMBL" id="NWI82145.1"/>
    </source>
</evidence>
<comment type="similarity">
    <text evidence="2">Belongs to the krueppel C2H2-type zinc-finger protein family.</text>
</comment>
<keyword evidence="13" id="KW-1185">Reference proteome</keyword>
<keyword evidence="3" id="KW-0479">Metal-binding</keyword>
<evidence type="ECO:0000256" key="5">
    <source>
        <dbReference type="ARBA" id="ARBA00022771"/>
    </source>
</evidence>
<dbReference type="InterPro" id="IPR036236">
    <property type="entry name" value="Znf_C2H2_sf"/>
</dbReference>
<feature type="compositionally biased region" description="Polar residues" evidence="10">
    <location>
        <begin position="1"/>
        <end position="11"/>
    </location>
</feature>
<dbReference type="EMBL" id="WEIT01034729">
    <property type="protein sequence ID" value="NWI82145.1"/>
    <property type="molecule type" value="Genomic_DNA"/>
</dbReference>
<gene>
    <name evidence="12" type="primary">Znf354c</name>
    <name evidence="12" type="ORF">DRYGAM_R12037</name>
</gene>
<name>A0A851EI59_9CORV</name>